<organism evidence="1 2">
    <name type="scientific">Tagetes erecta</name>
    <name type="common">African marigold</name>
    <dbReference type="NCBI Taxonomy" id="13708"/>
    <lineage>
        <taxon>Eukaryota</taxon>
        <taxon>Viridiplantae</taxon>
        <taxon>Streptophyta</taxon>
        <taxon>Embryophyta</taxon>
        <taxon>Tracheophyta</taxon>
        <taxon>Spermatophyta</taxon>
        <taxon>Magnoliopsida</taxon>
        <taxon>eudicotyledons</taxon>
        <taxon>Gunneridae</taxon>
        <taxon>Pentapetalae</taxon>
        <taxon>asterids</taxon>
        <taxon>campanulids</taxon>
        <taxon>Asterales</taxon>
        <taxon>Asteraceae</taxon>
        <taxon>Asteroideae</taxon>
        <taxon>Heliantheae alliance</taxon>
        <taxon>Tageteae</taxon>
        <taxon>Tagetes</taxon>
    </lineage>
</organism>
<dbReference type="AlphaFoldDB" id="A0AAD8L661"/>
<keyword evidence="2" id="KW-1185">Reference proteome</keyword>
<reference evidence="1" key="1">
    <citation type="journal article" date="2023" name="bioRxiv">
        <title>Improved chromosome-level genome assembly for marigold (Tagetes erecta).</title>
        <authorList>
            <person name="Jiang F."/>
            <person name="Yuan L."/>
            <person name="Wang S."/>
            <person name="Wang H."/>
            <person name="Xu D."/>
            <person name="Wang A."/>
            <person name="Fan W."/>
        </authorList>
    </citation>
    <scope>NUCLEOTIDE SEQUENCE</scope>
    <source>
        <strain evidence="1">WSJ</strain>
        <tissue evidence="1">Leaf</tissue>
    </source>
</reference>
<sequence>MEKNNISTAFTLLYTTIPQSQRSVGEEKVFCFQFKKFNIIRYNISLPPSSILQFYSTNSITYSFFNFIQNLKSPFFPQIQDPIFIPSTLFTYSNRGFDLT</sequence>
<dbReference type="Proteomes" id="UP001229421">
    <property type="component" value="Unassembled WGS sequence"/>
</dbReference>
<proteinExistence type="predicted"/>
<dbReference type="EMBL" id="JAUHHV010000001">
    <property type="protein sequence ID" value="KAK1435223.1"/>
    <property type="molecule type" value="Genomic_DNA"/>
</dbReference>
<comment type="caution">
    <text evidence="1">The sequence shown here is derived from an EMBL/GenBank/DDBJ whole genome shotgun (WGS) entry which is preliminary data.</text>
</comment>
<accession>A0AAD8L661</accession>
<evidence type="ECO:0000313" key="2">
    <source>
        <dbReference type="Proteomes" id="UP001229421"/>
    </source>
</evidence>
<gene>
    <name evidence="1" type="ORF">QVD17_00984</name>
</gene>
<name>A0AAD8L661_TARER</name>
<evidence type="ECO:0000313" key="1">
    <source>
        <dbReference type="EMBL" id="KAK1435223.1"/>
    </source>
</evidence>
<protein>
    <submittedName>
        <fullName evidence="1">Uncharacterized protein</fullName>
    </submittedName>
</protein>